<dbReference type="SUPFAM" id="SSF46785">
    <property type="entry name" value="Winged helix' DNA-binding domain"/>
    <property type="match status" value="1"/>
</dbReference>
<dbReference type="PIRSF" id="PIRSF005739">
    <property type="entry name" value="O-mtase"/>
    <property type="match status" value="1"/>
</dbReference>
<dbReference type="GO" id="GO:0008171">
    <property type="term" value="F:O-methyltransferase activity"/>
    <property type="evidence" value="ECO:0007669"/>
    <property type="project" value="InterPro"/>
</dbReference>
<dbReference type="Gene3D" id="3.40.50.150">
    <property type="entry name" value="Vaccinia Virus protein VP39"/>
    <property type="match status" value="1"/>
</dbReference>
<dbReference type="Pfam" id="PF00891">
    <property type="entry name" value="Methyltransf_2"/>
    <property type="match status" value="1"/>
</dbReference>
<dbReference type="CDD" id="cd02440">
    <property type="entry name" value="AdoMet_MTases"/>
    <property type="match status" value="1"/>
</dbReference>
<keyword evidence="3" id="KW-0949">S-adenosyl-L-methionine</keyword>
<dbReference type="SUPFAM" id="SSF53335">
    <property type="entry name" value="S-adenosyl-L-methionine-dependent methyltransferases"/>
    <property type="match status" value="1"/>
</dbReference>
<dbReference type="InterPro" id="IPR029063">
    <property type="entry name" value="SAM-dependent_MTases_sf"/>
</dbReference>
<dbReference type="InterPro" id="IPR016461">
    <property type="entry name" value="COMT-like"/>
</dbReference>
<gene>
    <name evidence="7" type="ORF">QJS04_geneDACA000168</name>
</gene>
<reference evidence="7" key="1">
    <citation type="journal article" date="2023" name="Nat. Commun.">
        <title>Diploid and tetraploid genomes of Acorus and the evolution of monocots.</title>
        <authorList>
            <person name="Ma L."/>
            <person name="Liu K.W."/>
            <person name="Li Z."/>
            <person name="Hsiao Y.Y."/>
            <person name="Qi Y."/>
            <person name="Fu T."/>
            <person name="Tang G.D."/>
            <person name="Zhang D."/>
            <person name="Sun W.H."/>
            <person name="Liu D.K."/>
            <person name="Li Y."/>
            <person name="Chen G.Z."/>
            <person name="Liu X.D."/>
            <person name="Liao X.Y."/>
            <person name="Jiang Y.T."/>
            <person name="Yu X."/>
            <person name="Hao Y."/>
            <person name="Huang J."/>
            <person name="Zhao X.W."/>
            <person name="Ke S."/>
            <person name="Chen Y.Y."/>
            <person name="Wu W.L."/>
            <person name="Hsu J.L."/>
            <person name="Lin Y.F."/>
            <person name="Huang M.D."/>
            <person name="Li C.Y."/>
            <person name="Huang L."/>
            <person name="Wang Z.W."/>
            <person name="Zhao X."/>
            <person name="Zhong W.Y."/>
            <person name="Peng D.H."/>
            <person name="Ahmad S."/>
            <person name="Lan S."/>
            <person name="Zhang J.S."/>
            <person name="Tsai W.C."/>
            <person name="Van de Peer Y."/>
            <person name="Liu Z.J."/>
        </authorList>
    </citation>
    <scope>NUCLEOTIDE SEQUENCE</scope>
    <source>
        <strain evidence="7">SCP</strain>
    </source>
</reference>
<dbReference type="PROSITE" id="PS51683">
    <property type="entry name" value="SAM_OMT_II"/>
    <property type="match status" value="1"/>
</dbReference>
<comment type="caution">
    <text evidence="7">The sequence shown here is derived from an EMBL/GenBank/DDBJ whole genome shotgun (WGS) entry which is preliminary data.</text>
</comment>
<dbReference type="GO" id="GO:0046983">
    <property type="term" value="F:protein dimerization activity"/>
    <property type="evidence" value="ECO:0007669"/>
    <property type="project" value="InterPro"/>
</dbReference>
<dbReference type="InterPro" id="IPR001077">
    <property type="entry name" value="COMT_C"/>
</dbReference>
<organism evidence="7 8">
    <name type="scientific">Acorus gramineus</name>
    <name type="common">Dwarf sweet flag</name>
    <dbReference type="NCBI Taxonomy" id="55184"/>
    <lineage>
        <taxon>Eukaryota</taxon>
        <taxon>Viridiplantae</taxon>
        <taxon>Streptophyta</taxon>
        <taxon>Embryophyta</taxon>
        <taxon>Tracheophyta</taxon>
        <taxon>Spermatophyta</taxon>
        <taxon>Magnoliopsida</taxon>
        <taxon>Liliopsida</taxon>
        <taxon>Acoraceae</taxon>
        <taxon>Acorus</taxon>
    </lineage>
</organism>
<dbReference type="GO" id="GO:0032259">
    <property type="term" value="P:methylation"/>
    <property type="evidence" value="ECO:0007669"/>
    <property type="project" value="UniProtKB-KW"/>
</dbReference>
<dbReference type="FunFam" id="3.40.50.150:FF:000057">
    <property type="entry name" value="O-methyltransferase ZRP4"/>
    <property type="match status" value="1"/>
</dbReference>
<feature type="domain" description="O-methyltransferase dimerisation" evidence="6">
    <location>
        <begin position="20"/>
        <end position="107"/>
    </location>
</feature>
<dbReference type="InterPro" id="IPR012967">
    <property type="entry name" value="COMT_dimerisation"/>
</dbReference>
<name>A0AAV9AQD9_ACOGR</name>
<reference evidence="7" key="2">
    <citation type="submission" date="2023-06" db="EMBL/GenBank/DDBJ databases">
        <authorList>
            <person name="Ma L."/>
            <person name="Liu K.-W."/>
            <person name="Li Z."/>
            <person name="Hsiao Y.-Y."/>
            <person name="Qi Y."/>
            <person name="Fu T."/>
            <person name="Tang G."/>
            <person name="Zhang D."/>
            <person name="Sun W.-H."/>
            <person name="Liu D.-K."/>
            <person name="Li Y."/>
            <person name="Chen G.-Z."/>
            <person name="Liu X.-D."/>
            <person name="Liao X.-Y."/>
            <person name="Jiang Y.-T."/>
            <person name="Yu X."/>
            <person name="Hao Y."/>
            <person name="Huang J."/>
            <person name="Zhao X.-W."/>
            <person name="Ke S."/>
            <person name="Chen Y.-Y."/>
            <person name="Wu W.-L."/>
            <person name="Hsu J.-L."/>
            <person name="Lin Y.-F."/>
            <person name="Huang M.-D."/>
            <person name="Li C.-Y."/>
            <person name="Huang L."/>
            <person name="Wang Z.-W."/>
            <person name="Zhao X."/>
            <person name="Zhong W.-Y."/>
            <person name="Peng D.-H."/>
            <person name="Ahmad S."/>
            <person name="Lan S."/>
            <person name="Zhang J.-S."/>
            <person name="Tsai W.-C."/>
            <person name="Van De Peer Y."/>
            <person name="Liu Z.-J."/>
        </authorList>
    </citation>
    <scope>NUCLEOTIDE SEQUENCE</scope>
    <source>
        <strain evidence="7">SCP</strain>
        <tissue evidence="7">Leaves</tissue>
    </source>
</reference>
<evidence type="ECO:0000256" key="1">
    <source>
        <dbReference type="ARBA" id="ARBA00022603"/>
    </source>
</evidence>
<dbReference type="EMBL" id="JAUJYN010000007">
    <property type="protein sequence ID" value="KAK1266609.1"/>
    <property type="molecule type" value="Genomic_DNA"/>
</dbReference>
<protein>
    <submittedName>
        <fullName evidence="7">Trans-resveratrol di-O-methyltransferase</fullName>
    </submittedName>
</protein>
<dbReference type="Proteomes" id="UP001179952">
    <property type="component" value="Unassembled WGS sequence"/>
</dbReference>
<proteinExistence type="predicted"/>
<dbReference type="GO" id="GO:0008757">
    <property type="term" value="F:S-adenosylmethionine-dependent methyltransferase activity"/>
    <property type="evidence" value="ECO:0007669"/>
    <property type="project" value="UniProtKB-ARBA"/>
</dbReference>
<sequence>MEMPTGEAAKELIEVHSFMWNHFLGFAGSMSLKCAVQLGIPDAIDRHGGHITLPELADALSVHPAKTLHLRRLMRTLAQLGFFVKQTHEADGQEAYRLATVSKYLLKNQAAGMAPALLLGLDPEWVAPWHSLGDSLRREEPTPFHAVFGKSCWELMAHRLDMNERFNESMACDARLVMEVVVNEYGHVFKGLRSLVDIGGGTGTVAKAIAKAFPHIRCTTFDLPHVIESATRDASINYVGGDMFEHVPPADAVILKSILHDWGDENCVKILKQCKEAIPMVGGKVILIDMVVNPNSPSQESTKLQYLYDMCMMVLCEGREREEHEWKKIFKDAGFTSYKITPALGLRSIIELSP</sequence>
<dbReference type="InterPro" id="IPR036390">
    <property type="entry name" value="WH_DNA-bd_sf"/>
</dbReference>
<evidence type="ECO:0000259" key="6">
    <source>
        <dbReference type="Pfam" id="PF08100"/>
    </source>
</evidence>
<evidence type="ECO:0000256" key="4">
    <source>
        <dbReference type="PIRSR" id="PIRSR005739-1"/>
    </source>
</evidence>
<accession>A0AAV9AQD9</accession>
<evidence type="ECO:0000313" key="7">
    <source>
        <dbReference type="EMBL" id="KAK1266609.1"/>
    </source>
</evidence>
<evidence type="ECO:0000256" key="3">
    <source>
        <dbReference type="ARBA" id="ARBA00022691"/>
    </source>
</evidence>
<dbReference type="InterPro" id="IPR036388">
    <property type="entry name" value="WH-like_DNA-bd_sf"/>
</dbReference>
<keyword evidence="2" id="KW-0808">Transferase</keyword>
<keyword evidence="1" id="KW-0489">Methyltransferase</keyword>
<dbReference type="Gene3D" id="1.10.10.10">
    <property type="entry name" value="Winged helix-like DNA-binding domain superfamily/Winged helix DNA-binding domain"/>
    <property type="match status" value="1"/>
</dbReference>
<keyword evidence="8" id="KW-1185">Reference proteome</keyword>
<feature type="domain" description="O-methyltransferase C-terminal" evidence="5">
    <location>
        <begin position="129"/>
        <end position="335"/>
    </location>
</feature>
<dbReference type="PANTHER" id="PTHR11746">
    <property type="entry name" value="O-METHYLTRANSFERASE"/>
    <property type="match status" value="1"/>
</dbReference>
<evidence type="ECO:0000313" key="8">
    <source>
        <dbReference type="Proteomes" id="UP001179952"/>
    </source>
</evidence>
<evidence type="ECO:0000259" key="5">
    <source>
        <dbReference type="Pfam" id="PF00891"/>
    </source>
</evidence>
<dbReference type="AlphaFoldDB" id="A0AAV9AQD9"/>
<evidence type="ECO:0000256" key="2">
    <source>
        <dbReference type="ARBA" id="ARBA00022679"/>
    </source>
</evidence>
<dbReference type="Pfam" id="PF08100">
    <property type="entry name" value="Dimerisation"/>
    <property type="match status" value="1"/>
</dbReference>
<dbReference type="FunFam" id="1.10.10.10:FF:000213">
    <property type="entry name" value="Coniferyl alcohol 9-O-methyltransferase"/>
    <property type="match status" value="1"/>
</dbReference>
<feature type="active site" description="Proton acceptor" evidence="4">
    <location>
        <position position="260"/>
    </location>
</feature>